<sequence length="161" mass="17923">MSALACCVDVVVAHPASPLSGIPLTTITTTAAANNSHWSPSLSSDLYRINAWGGPYFTVNSSGNVVVRPQKKEMDLLKIVKKVSRLLRSSWFFDLLKNRLESVQGAFNLVIWSQDYGSYYQGVYPMKCNQDRFVVEDIVKFGSPFRLGLEAGSKLEPKCER</sequence>
<dbReference type="InterPro" id="IPR022653">
    <property type="entry name" value="De-COase2_pyr-phos_BS"/>
</dbReference>
<dbReference type="GO" id="GO:0008792">
    <property type="term" value="F:arginine decarboxylase activity"/>
    <property type="evidence" value="ECO:0007669"/>
    <property type="project" value="UniProtKB-EC"/>
</dbReference>
<keyword evidence="2 3" id="KW-0663">Pyridoxal phosphate</keyword>
<keyword evidence="3" id="KW-0745">Spermidine biosynthesis</keyword>
<dbReference type="AlphaFoldDB" id="A0A540KSW2"/>
<evidence type="ECO:0000256" key="2">
    <source>
        <dbReference type="ARBA" id="ARBA00022898"/>
    </source>
</evidence>
<reference evidence="4 5" key="1">
    <citation type="journal article" date="2019" name="G3 (Bethesda)">
        <title>Sequencing of a Wild Apple (Malus baccata) Genome Unravels the Differences Between Cultivated and Wild Apple Species Regarding Disease Resistance and Cold Tolerance.</title>
        <authorList>
            <person name="Chen X."/>
        </authorList>
    </citation>
    <scope>NUCLEOTIDE SEQUENCE [LARGE SCALE GENOMIC DNA]</scope>
    <source>
        <strain evidence="5">cv. Shandingzi</strain>
        <tissue evidence="4">Leaves</tissue>
    </source>
</reference>
<accession>A0A540KSW2</accession>
<proteinExistence type="inferred from homology"/>
<comment type="cofactor">
    <cofactor evidence="3">
        <name>Mg(2+)</name>
        <dbReference type="ChEBI" id="CHEBI:18420"/>
    </cofactor>
</comment>
<keyword evidence="3" id="KW-0210">Decarboxylase</keyword>
<dbReference type="InterPro" id="IPR009006">
    <property type="entry name" value="Ala_racemase/Decarboxylase_C"/>
</dbReference>
<gene>
    <name evidence="4" type="ORF">C1H46_037208</name>
</gene>
<keyword evidence="3" id="KW-0456">Lyase</keyword>
<protein>
    <recommendedName>
        <fullName evidence="3">Arginine decarboxylase</fullName>
        <ecNumber evidence="3">4.1.1.19</ecNumber>
    </recommendedName>
</protein>
<comment type="caution">
    <text evidence="4">The sequence shown here is derived from an EMBL/GenBank/DDBJ whole genome shotgun (WGS) entry which is preliminary data.</text>
</comment>
<dbReference type="STRING" id="106549.A0A540KSW2"/>
<dbReference type="GO" id="GO:0008295">
    <property type="term" value="P:spermidine biosynthetic process"/>
    <property type="evidence" value="ECO:0007669"/>
    <property type="project" value="UniProtKB-KW"/>
</dbReference>
<evidence type="ECO:0000313" key="5">
    <source>
        <dbReference type="Proteomes" id="UP000315295"/>
    </source>
</evidence>
<dbReference type="GO" id="GO:0006527">
    <property type="term" value="P:L-arginine catabolic process"/>
    <property type="evidence" value="ECO:0007669"/>
    <property type="project" value="InterPro"/>
</dbReference>
<keyword evidence="5" id="KW-1185">Reference proteome</keyword>
<dbReference type="InterPro" id="IPR002985">
    <property type="entry name" value="Arg_decrbxlase"/>
</dbReference>
<dbReference type="PRINTS" id="PR01180">
    <property type="entry name" value="ARGDCRBXLASE"/>
</dbReference>
<comment type="similarity">
    <text evidence="3">Belongs to the Orn/Lys/Arg decarboxylase class-II family. SpeA subfamily.</text>
</comment>
<name>A0A540KSW2_MALBA</name>
<dbReference type="UniPathway" id="UPA00186">
    <property type="reaction ID" value="UER00284"/>
</dbReference>
<evidence type="ECO:0000256" key="3">
    <source>
        <dbReference type="RuleBase" id="RU003740"/>
    </source>
</evidence>
<dbReference type="PANTHER" id="PTHR43295">
    <property type="entry name" value="ARGININE DECARBOXYLASE"/>
    <property type="match status" value="1"/>
</dbReference>
<dbReference type="EC" id="4.1.1.19" evidence="3"/>
<dbReference type="PROSITE" id="PS00878">
    <property type="entry name" value="ODR_DC_2_1"/>
    <property type="match status" value="1"/>
</dbReference>
<organism evidence="4 5">
    <name type="scientific">Malus baccata</name>
    <name type="common">Siberian crab apple</name>
    <name type="synonym">Pyrus baccata</name>
    <dbReference type="NCBI Taxonomy" id="106549"/>
    <lineage>
        <taxon>Eukaryota</taxon>
        <taxon>Viridiplantae</taxon>
        <taxon>Streptophyta</taxon>
        <taxon>Embryophyta</taxon>
        <taxon>Tracheophyta</taxon>
        <taxon>Spermatophyta</taxon>
        <taxon>Magnoliopsida</taxon>
        <taxon>eudicotyledons</taxon>
        <taxon>Gunneridae</taxon>
        <taxon>Pentapetalae</taxon>
        <taxon>rosids</taxon>
        <taxon>fabids</taxon>
        <taxon>Rosales</taxon>
        <taxon>Rosaceae</taxon>
        <taxon>Amygdaloideae</taxon>
        <taxon>Maleae</taxon>
        <taxon>Malus</taxon>
    </lineage>
</organism>
<evidence type="ECO:0000256" key="1">
    <source>
        <dbReference type="ARBA" id="ARBA00001933"/>
    </source>
</evidence>
<dbReference type="Gene3D" id="2.40.37.10">
    <property type="entry name" value="Lyase, Ornithine Decarboxylase, Chain A, domain 1"/>
    <property type="match status" value="1"/>
</dbReference>
<comment type="cofactor">
    <cofactor evidence="1 3">
        <name>pyridoxal 5'-phosphate</name>
        <dbReference type="ChEBI" id="CHEBI:597326"/>
    </cofactor>
</comment>
<dbReference type="EMBL" id="VIEB01000974">
    <property type="protein sequence ID" value="TQD77267.1"/>
    <property type="molecule type" value="Genomic_DNA"/>
</dbReference>
<evidence type="ECO:0000313" key="4">
    <source>
        <dbReference type="EMBL" id="TQD77267.1"/>
    </source>
</evidence>
<dbReference type="SUPFAM" id="SSF51419">
    <property type="entry name" value="PLP-binding barrel"/>
    <property type="match status" value="1"/>
</dbReference>
<keyword evidence="3" id="KW-0460">Magnesium</keyword>
<comment type="catalytic activity">
    <reaction evidence="3">
        <text>L-arginine + H(+) = agmatine + CO2</text>
        <dbReference type="Rhea" id="RHEA:17641"/>
        <dbReference type="ChEBI" id="CHEBI:15378"/>
        <dbReference type="ChEBI" id="CHEBI:16526"/>
        <dbReference type="ChEBI" id="CHEBI:32682"/>
        <dbReference type="ChEBI" id="CHEBI:58145"/>
        <dbReference type="EC" id="4.1.1.19"/>
    </reaction>
</comment>
<dbReference type="PANTHER" id="PTHR43295:SF1">
    <property type="entry name" value="ARGININE DECARBOXYLASE 1, CHLOROPLASTIC-RELATED"/>
    <property type="match status" value="1"/>
</dbReference>
<comment type="pathway">
    <text evidence="3">Amine and polyamine biosynthesis; agmatine biosynthesis; agmatine from L-arginine: step 1/1.</text>
</comment>
<dbReference type="Proteomes" id="UP000315295">
    <property type="component" value="Unassembled WGS sequence"/>
</dbReference>
<dbReference type="InterPro" id="IPR029066">
    <property type="entry name" value="PLP-binding_barrel"/>
</dbReference>